<feature type="binding site" evidence="8">
    <location>
        <position position="374"/>
    </location>
    <ligand>
        <name>[4Fe-4S] cluster</name>
        <dbReference type="ChEBI" id="CHEBI:49883"/>
        <label>1</label>
    </ligand>
</feature>
<dbReference type="EC" id="7.-.-.-" evidence="8"/>
<dbReference type="InterPro" id="IPR011538">
    <property type="entry name" value="Nuo51_FMN-bd"/>
</dbReference>
<evidence type="ECO:0000256" key="3">
    <source>
        <dbReference type="ARBA" id="ARBA00022723"/>
    </source>
</evidence>
<evidence type="ECO:0000256" key="1">
    <source>
        <dbReference type="ARBA" id="ARBA00022448"/>
    </source>
</evidence>
<dbReference type="NCBIfam" id="NF003454">
    <property type="entry name" value="PRK05035.1"/>
    <property type="match status" value="1"/>
</dbReference>
<sequence length="499" mass="52677">MSAPSVPVLHTFHGGLRLDGRKEASTSRPIQACPLPATLQVPLGLHGGEAADPCVAVGDTVRRGQRIAVAPGRGADIHAPARAQVSAIGLHPEPQIHLSCLPSSASDPQDEWRMPALDPWQAAPNALLERIRAAGIVGLGGAGFPAAEKLSVRSALLILNGAECEPSIACDDALLRERAEDVVLGGRLLARLVGAERILLAVEDAMPQASAACAAAVARVGEGQVTLVAVPTVYPEGGERQLIEVLTGREVPRGGLPRDIGVLVHNVATAAAAWRAVVHGEALTHRVVTVAGSGVMQPGNFQVAIGTSVAHLIAQAGGYSARAARLLLGGPMMGIAQPDDSVAIGKQTNCVLVLAAEEIRDAAEEMPCIRCGDCARACPARLQPQQLLWHIRAQRLDRSEAEGVFDCIECGCCDLVCPSHIPLTEQFRQAKTDIRIVAHKRADADAARERYERRNQRLQRESDERALREAERAKQASSGDAIAAALARAKAKRPPRDDA</sequence>
<dbReference type="InterPro" id="IPR017900">
    <property type="entry name" value="4Fe4S_Fe_S_CS"/>
</dbReference>
<dbReference type="GO" id="GO:0022900">
    <property type="term" value="P:electron transport chain"/>
    <property type="evidence" value="ECO:0007669"/>
    <property type="project" value="UniProtKB-UniRule"/>
</dbReference>
<evidence type="ECO:0000256" key="6">
    <source>
        <dbReference type="ARBA" id="ARBA00023004"/>
    </source>
</evidence>
<keyword evidence="2 8" id="KW-0004">4Fe-4S</keyword>
<feature type="binding site" evidence="8">
    <location>
        <position position="413"/>
    </location>
    <ligand>
        <name>[4Fe-4S] cluster</name>
        <dbReference type="ChEBI" id="CHEBI:49883"/>
        <label>2</label>
    </ligand>
</feature>
<evidence type="ECO:0000259" key="10">
    <source>
        <dbReference type="PROSITE" id="PS51379"/>
    </source>
</evidence>
<comment type="subunit">
    <text evidence="8">The complex is composed of six subunits: RnfA, RnfB, RnfC, RnfD, RnfE and RnfG.</text>
</comment>
<reference evidence="11 12" key="1">
    <citation type="submission" date="2013-09" db="EMBL/GenBank/DDBJ databases">
        <title>Genome sequencing of Arenimonas oryziterrae.</title>
        <authorList>
            <person name="Chen F."/>
            <person name="Wang G."/>
        </authorList>
    </citation>
    <scope>NUCLEOTIDE SEQUENCE [LARGE SCALE GENOMIC DNA]</scope>
    <source>
        <strain evidence="11 12">YC6267</strain>
    </source>
</reference>
<dbReference type="STRING" id="1121015.GCA_000420545_00359"/>
<dbReference type="PANTHER" id="PTHR43034">
    <property type="entry name" value="ION-TRANSLOCATING OXIDOREDUCTASE COMPLEX SUBUNIT C"/>
    <property type="match status" value="1"/>
</dbReference>
<dbReference type="GO" id="GO:0005886">
    <property type="term" value="C:plasma membrane"/>
    <property type="evidence" value="ECO:0007669"/>
    <property type="project" value="UniProtKB-SubCell"/>
</dbReference>
<dbReference type="SUPFAM" id="SSF46548">
    <property type="entry name" value="alpha-helical ferredoxin"/>
    <property type="match status" value="1"/>
</dbReference>
<dbReference type="InterPro" id="IPR026902">
    <property type="entry name" value="RnfC_N"/>
</dbReference>
<evidence type="ECO:0000256" key="8">
    <source>
        <dbReference type="HAMAP-Rule" id="MF_00461"/>
    </source>
</evidence>
<keyword evidence="3 8" id="KW-0479">Metal-binding</keyword>
<feature type="binding site" evidence="8">
    <location>
        <position position="371"/>
    </location>
    <ligand>
        <name>[4Fe-4S] cluster</name>
        <dbReference type="ChEBI" id="CHEBI:49883"/>
        <label>1</label>
    </ligand>
</feature>
<evidence type="ECO:0000256" key="7">
    <source>
        <dbReference type="ARBA" id="ARBA00023014"/>
    </source>
</evidence>
<dbReference type="Pfam" id="PF13183">
    <property type="entry name" value="Fer4_8"/>
    <property type="match status" value="1"/>
</dbReference>
<keyword evidence="5 8" id="KW-0249">Electron transport</keyword>
<dbReference type="Gene3D" id="1.10.1060.10">
    <property type="entry name" value="Alpha-helical ferredoxin"/>
    <property type="match status" value="1"/>
</dbReference>
<dbReference type="AlphaFoldDB" id="A0A091BA46"/>
<keyword evidence="8" id="KW-0472">Membrane</keyword>
<keyword evidence="8" id="KW-0997">Cell inner membrane</keyword>
<keyword evidence="7 8" id="KW-0411">Iron-sulfur</keyword>
<keyword evidence="4 8" id="KW-0677">Repeat</keyword>
<dbReference type="Proteomes" id="UP000029385">
    <property type="component" value="Unassembled WGS sequence"/>
</dbReference>
<dbReference type="InterPro" id="IPR009051">
    <property type="entry name" value="Helical_ferredxn"/>
</dbReference>
<dbReference type="GO" id="GO:0051539">
    <property type="term" value="F:4 iron, 4 sulfur cluster binding"/>
    <property type="evidence" value="ECO:0007669"/>
    <property type="project" value="UniProtKB-KW"/>
</dbReference>
<feature type="binding site" evidence="8">
    <location>
        <position position="378"/>
    </location>
    <ligand>
        <name>[4Fe-4S] cluster</name>
        <dbReference type="ChEBI" id="CHEBI:49883"/>
        <label>2</label>
    </ligand>
</feature>
<dbReference type="PATRIC" id="fig|1121015.4.peg.2758"/>
<dbReference type="InterPro" id="IPR010208">
    <property type="entry name" value="Ion_transpt_RnfC/RsxC"/>
</dbReference>
<dbReference type="PROSITE" id="PS00198">
    <property type="entry name" value="4FE4S_FER_1"/>
    <property type="match status" value="1"/>
</dbReference>
<keyword evidence="8" id="KW-1278">Translocase</keyword>
<dbReference type="eggNOG" id="COG4656">
    <property type="taxonomic scope" value="Bacteria"/>
</dbReference>
<comment type="similarity">
    <text evidence="8">Belongs to the 4Fe4S bacterial-type ferredoxin family. RnfC subfamily.</text>
</comment>
<feature type="binding site" evidence="8">
    <location>
        <position position="407"/>
    </location>
    <ligand>
        <name>[4Fe-4S] cluster</name>
        <dbReference type="ChEBI" id="CHEBI:49883"/>
        <label>2</label>
    </ligand>
</feature>
<gene>
    <name evidence="8" type="primary">rnfC</name>
    <name evidence="11" type="ORF">N789_05435</name>
</gene>
<feature type="binding site" evidence="8">
    <location>
        <position position="368"/>
    </location>
    <ligand>
        <name>[4Fe-4S] cluster</name>
        <dbReference type="ChEBI" id="CHEBI:49883"/>
        <label>1</label>
    </ligand>
</feature>
<dbReference type="RefSeq" id="WP_022968018.1">
    <property type="nucleotide sequence ID" value="NZ_ATVD01000001.1"/>
</dbReference>
<dbReference type="Pfam" id="PF01512">
    <property type="entry name" value="Complex1_51K"/>
    <property type="match status" value="1"/>
</dbReference>
<dbReference type="PANTHER" id="PTHR43034:SF2">
    <property type="entry name" value="ION-TRANSLOCATING OXIDOREDUCTASE COMPLEX SUBUNIT C"/>
    <property type="match status" value="1"/>
</dbReference>
<dbReference type="EMBL" id="AVCI01000045">
    <property type="protein sequence ID" value="KFN41320.1"/>
    <property type="molecule type" value="Genomic_DNA"/>
</dbReference>
<feature type="region of interest" description="Disordered" evidence="9">
    <location>
        <begin position="448"/>
        <end position="499"/>
    </location>
</feature>
<dbReference type="Gene3D" id="3.40.50.11540">
    <property type="entry name" value="NADH-ubiquinone oxidoreductase 51kDa subunit"/>
    <property type="match status" value="1"/>
</dbReference>
<accession>A0A091BA46</accession>
<dbReference type="NCBIfam" id="TIGR01945">
    <property type="entry name" value="rnfC"/>
    <property type="match status" value="1"/>
</dbReference>
<comment type="subcellular location">
    <subcellularLocation>
        <location evidence="8">Cell inner membrane</location>
        <topology evidence="8">Peripheral membrane protein</topology>
    </subcellularLocation>
</comment>
<evidence type="ECO:0000256" key="4">
    <source>
        <dbReference type="ARBA" id="ARBA00022737"/>
    </source>
</evidence>
<feature type="binding site" evidence="8">
    <location>
        <position position="417"/>
    </location>
    <ligand>
        <name>[4Fe-4S] cluster</name>
        <dbReference type="ChEBI" id="CHEBI:49883"/>
        <label>1</label>
    </ligand>
</feature>
<feature type="binding site" evidence="8">
    <location>
        <position position="410"/>
    </location>
    <ligand>
        <name>[4Fe-4S] cluster</name>
        <dbReference type="ChEBI" id="CHEBI:49883"/>
        <label>2</label>
    </ligand>
</feature>
<dbReference type="HAMAP" id="MF_00461">
    <property type="entry name" value="RsxC_RnfC"/>
    <property type="match status" value="1"/>
</dbReference>
<evidence type="ECO:0000256" key="9">
    <source>
        <dbReference type="SAM" id="MobiDB-lite"/>
    </source>
</evidence>
<comment type="caution">
    <text evidence="11">The sequence shown here is derived from an EMBL/GenBank/DDBJ whole genome shotgun (WGS) entry which is preliminary data.</text>
</comment>
<dbReference type="InterPro" id="IPR017896">
    <property type="entry name" value="4Fe4S_Fe-S-bd"/>
</dbReference>
<dbReference type="SUPFAM" id="SSF142019">
    <property type="entry name" value="Nqo1 FMN-binding domain-like"/>
    <property type="match status" value="1"/>
</dbReference>
<keyword evidence="8" id="KW-1003">Cell membrane</keyword>
<evidence type="ECO:0000256" key="2">
    <source>
        <dbReference type="ARBA" id="ARBA00022485"/>
    </source>
</evidence>
<dbReference type="GO" id="GO:0009055">
    <property type="term" value="F:electron transfer activity"/>
    <property type="evidence" value="ECO:0007669"/>
    <property type="project" value="InterPro"/>
</dbReference>
<dbReference type="OrthoDB" id="9767754at2"/>
<dbReference type="Pfam" id="PF10531">
    <property type="entry name" value="SLBB"/>
    <property type="match status" value="1"/>
</dbReference>
<evidence type="ECO:0000256" key="5">
    <source>
        <dbReference type="ARBA" id="ARBA00022982"/>
    </source>
</evidence>
<evidence type="ECO:0000313" key="11">
    <source>
        <dbReference type="EMBL" id="KFN41320.1"/>
    </source>
</evidence>
<feature type="compositionally biased region" description="Basic and acidic residues" evidence="9">
    <location>
        <begin position="448"/>
        <end position="474"/>
    </location>
</feature>
<evidence type="ECO:0000313" key="12">
    <source>
        <dbReference type="Proteomes" id="UP000029385"/>
    </source>
</evidence>
<feature type="domain" description="4Fe-4S ferredoxin-type" evidence="10">
    <location>
        <begin position="355"/>
        <end position="379"/>
    </location>
</feature>
<dbReference type="Pfam" id="PF13375">
    <property type="entry name" value="RnfC_N"/>
    <property type="match status" value="1"/>
</dbReference>
<dbReference type="PROSITE" id="PS51379">
    <property type="entry name" value="4FE4S_FER_2"/>
    <property type="match status" value="1"/>
</dbReference>
<dbReference type="InterPro" id="IPR037225">
    <property type="entry name" value="Nuo51_FMN-bd_sf"/>
</dbReference>
<keyword evidence="12" id="KW-1185">Reference proteome</keyword>
<organism evidence="11 12">
    <name type="scientific">Arenimonas oryziterrae DSM 21050 = YC6267</name>
    <dbReference type="NCBI Taxonomy" id="1121015"/>
    <lineage>
        <taxon>Bacteria</taxon>
        <taxon>Pseudomonadati</taxon>
        <taxon>Pseudomonadota</taxon>
        <taxon>Gammaproteobacteria</taxon>
        <taxon>Lysobacterales</taxon>
        <taxon>Lysobacteraceae</taxon>
        <taxon>Arenimonas</taxon>
    </lineage>
</organism>
<keyword evidence="1 8" id="KW-0813">Transport</keyword>
<feature type="compositionally biased region" description="Low complexity" evidence="9">
    <location>
        <begin position="475"/>
        <end position="488"/>
    </location>
</feature>
<comment type="function">
    <text evidence="8">Part of a membrane-bound complex that couples electron transfer with translocation of ions across the membrane.</text>
</comment>
<protein>
    <recommendedName>
        <fullName evidence="8">Ion-translocating oxidoreductase complex subunit C</fullName>
        <ecNumber evidence="8">7.-.-.-</ecNumber>
    </recommendedName>
    <alternativeName>
        <fullName evidence="8">Rnf electron transport complex subunit C</fullName>
    </alternativeName>
</protein>
<dbReference type="GO" id="GO:0046872">
    <property type="term" value="F:metal ion binding"/>
    <property type="evidence" value="ECO:0007669"/>
    <property type="project" value="UniProtKB-KW"/>
</dbReference>
<keyword evidence="6 8" id="KW-0408">Iron</keyword>
<name>A0A091BA46_9GAMM</name>
<comment type="cofactor">
    <cofactor evidence="8">
        <name>[4Fe-4S] cluster</name>
        <dbReference type="ChEBI" id="CHEBI:49883"/>
    </cofactor>
    <text evidence="8">Binds 2 [4Fe-4S] clusters per subunit.</text>
</comment>
<dbReference type="InterPro" id="IPR019554">
    <property type="entry name" value="Soluble_ligand-bd"/>
</dbReference>
<proteinExistence type="inferred from homology"/>